<dbReference type="Proteomes" id="UP000029482">
    <property type="component" value="Chromosome"/>
</dbReference>
<keyword evidence="1" id="KW-0812">Transmembrane</keyword>
<sequence>MVIVVGALITLFGLATALMGPRVANTLSRRSGGRFEASNRLAFRVIGTVLAAAGLFYAVTGQ</sequence>
<feature type="transmembrane region" description="Helical" evidence="1">
    <location>
        <begin position="41"/>
        <end position="59"/>
    </location>
</feature>
<protein>
    <submittedName>
        <fullName evidence="2">Putative membrane protein</fullName>
    </submittedName>
</protein>
<evidence type="ECO:0000313" key="3">
    <source>
        <dbReference type="Proteomes" id="UP000029482"/>
    </source>
</evidence>
<keyword evidence="1" id="KW-0472">Membrane</keyword>
<organism evidence="2 3">
    <name type="scientific">Streptomyces glaucescens</name>
    <dbReference type="NCBI Taxonomy" id="1907"/>
    <lineage>
        <taxon>Bacteria</taxon>
        <taxon>Bacillati</taxon>
        <taxon>Actinomycetota</taxon>
        <taxon>Actinomycetes</taxon>
        <taxon>Kitasatosporales</taxon>
        <taxon>Streptomycetaceae</taxon>
        <taxon>Streptomyces</taxon>
    </lineage>
</organism>
<gene>
    <name evidence="2" type="ORF">SGLAU_31880</name>
</gene>
<evidence type="ECO:0000256" key="1">
    <source>
        <dbReference type="SAM" id="Phobius"/>
    </source>
</evidence>
<keyword evidence="1" id="KW-1133">Transmembrane helix</keyword>
<dbReference type="EMBL" id="CP009438">
    <property type="protein sequence ID" value="AIS02310.1"/>
    <property type="molecule type" value="Genomic_DNA"/>
</dbReference>
<proteinExistence type="predicted"/>
<accession>A0A089XM61</accession>
<dbReference type="AlphaFoldDB" id="A0A089XM61"/>
<evidence type="ECO:0000313" key="2">
    <source>
        <dbReference type="EMBL" id="AIS02310.1"/>
    </source>
</evidence>
<name>A0A089XM61_STRGA</name>
<dbReference type="KEGG" id="sgu:SGLAU_31880"/>
<reference evidence="3" key="1">
    <citation type="journal article" date="2015" name="J. Biotechnol.">
        <title>Complete genome sequence of the actinobacterium Streptomyces glaucescens GLA.O (DSM 40922) consisting of a linear chromosome and one linear plasmid.</title>
        <authorList>
            <person name="Ortseifen V."/>
            <person name="Winkler A."/>
            <person name="Albersmeier A."/>
            <person name="Wendler S."/>
            <person name="Puhler A."/>
            <person name="Kalinowski J."/>
            <person name="Ruckert C."/>
        </authorList>
    </citation>
    <scope>NUCLEOTIDE SEQUENCE [LARGE SCALE GENOMIC DNA]</scope>
    <source>
        <strain evidence="3">DSM 40922 / GLA O</strain>
    </source>
</reference>
<dbReference type="HOGENOM" id="CLU_2902316_0_0_11"/>
<keyword evidence="3" id="KW-1185">Reference proteome</keyword>
<dbReference type="STRING" id="1907.SGLAU_31880"/>